<dbReference type="Pfam" id="PF06271">
    <property type="entry name" value="RDD"/>
    <property type="match status" value="1"/>
</dbReference>
<keyword evidence="2 5" id="KW-0812">Transmembrane</keyword>
<keyword evidence="3 5" id="KW-1133">Transmembrane helix</keyword>
<dbReference type="AlphaFoldDB" id="A0A366WZC2"/>
<proteinExistence type="predicted"/>
<organism evidence="7 8">
    <name type="scientific">Phaeobacter gallaeciensis</name>
    <dbReference type="NCBI Taxonomy" id="60890"/>
    <lineage>
        <taxon>Bacteria</taxon>
        <taxon>Pseudomonadati</taxon>
        <taxon>Pseudomonadota</taxon>
        <taxon>Alphaproteobacteria</taxon>
        <taxon>Rhodobacterales</taxon>
        <taxon>Roseobacteraceae</taxon>
        <taxon>Phaeobacter</taxon>
    </lineage>
</organism>
<evidence type="ECO:0000313" key="7">
    <source>
        <dbReference type="EMBL" id="RBW56799.1"/>
    </source>
</evidence>
<accession>A0A366WZC2</accession>
<sequence>MTHLPHPDHQPEFYDSVAMKRLFAWVLDTIVILMLSVIIVMLTAFVGVFIWPLLYLVIGFIYRVSTLASGSATWGMRFVGIEIRDAYGARLDAGLALAHTAGYTFSMALPVIQAVSAIMMLTSARAQGLTDALLGTVALNKRAVA</sequence>
<evidence type="ECO:0000256" key="4">
    <source>
        <dbReference type="ARBA" id="ARBA00023136"/>
    </source>
</evidence>
<dbReference type="OrthoDB" id="7270324at2"/>
<dbReference type="InterPro" id="IPR010432">
    <property type="entry name" value="RDD"/>
</dbReference>
<evidence type="ECO:0000256" key="1">
    <source>
        <dbReference type="ARBA" id="ARBA00004141"/>
    </source>
</evidence>
<protein>
    <submittedName>
        <fullName evidence="7">RDD family protein</fullName>
    </submittedName>
</protein>
<keyword evidence="4 5" id="KW-0472">Membrane</keyword>
<feature type="domain" description="RDD" evidence="6">
    <location>
        <begin position="18"/>
        <end position="134"/>
    </location>
</feature>
<dbReference type="GO" id="GO:0016020">
    <property type="term" value="C:membrane"/>
    <property type="evidence" value="ECO:0007669"/>
    <property type="project" value="UniProtKB-SubCell"/>
</dbReference>
<feature type="transmembrane region" description="Helical" evidence="5">
    <location>
        <begin position="22"/>
        <end position="46"/>
    </location>
</feature>
<evidence type="ECO:0000256" key="5">
    <source>
        <dbReference type="SAM" id="Phobius"/>
    </source>
</evidence>
<evidence type="ECO:0000256" key="2">
    <source>
        <dbReference type="ARBA" id="ARBA00022692"/>
    </source>
</evidence>
<name>A0A366WZC2_9RHOB</name>
<evidence type="ECO:0000259" key="6">
    <source>
        <dbReference type="Pfam" id="PF06271"/>
    </source>
</evidence>
<comment type="subcellular location">
    <subcellularLocation>
        <location evidence="1">Membrane</location>
        <topology evidence="1">Multi-pass membrane protein</topology>
    </subcellularLocation>
</comment>
<evidence type="ECO:0000256" key="3">
    <source>
        <dbReference type="ARBA" id="ARBA00022989"/>
    </source>
</evidence>
<feature type="transmembrane region" description="Helical" evidence="5">
    <location>
        <begin position="96"/>
        <end position="121"/>
    </location>
</feature>
<gene>
    <name evidence="7" type="ORF">DS909_08830</name>
</gene>
<reference evidence="7 8" key="1">
    <citation type="submission" date="2018-07" db="EMBL/GenBank/DDBJ databases">
        <title>Modular assembly of carbohydrate-degrading microbial communities in the ocean.</title>
        <authorList>
            <person name="Enke T.N."/>
            <person name="Datta M.S."/>
            <person name="Schwartzman J.A."/>
            <person name="Cermak N."/>
            <person name="Schmitz D.A."/>
            <person name="Barrere J."/>
            <person name="Cordero O.X."/>
        </authorList>
    </citation>
    <scope>NUCLEOTIDE SEQUENCE [LARGE SCALE GENOMIC DNA]</scope>
    <source>
        <strain evidence="7 8">C3M10</strain>
    </source>
</reference>
<dbReference type="RefSeq" id="WP_113823081.1">
    <property type="nucleotide sequence ID" value="NZ_QOCE01000025.1"/>
</dbReference>
<feature type="transmembrane region" description="Helical" evidence="5">
    <location>
        <begin position="53"/>
        <end position="76"/>
    </location>
</feature>
<evidence type="ECO:0000313" key="8">
    <source>
        <dbReference type="Proteomes" id="UP000252706"/>
    </source>
</evidence>
<dbReference type="EMBL" id="QOCE01000025">
    <property type="protein sequence ID" value="RBW56799.1"/>
    <property type="molecule type" value="Genomic_DNA"/>
</dbReference>
<dbReference type="Proteomes" id="UP000252706">
    <property type="component" value="Unassembled WGS sequence"/>
</dbReference>
<comment type="caution">
    <text evidence="7">The sequence shown here is derived from an EMBL/GenBank/DDBJ whole genome shotgun (WGS) entry which is preliminary data.</text>
</comment>